<feature type="region of interest" description="Disordered" evidence="1">
    <location>
        <begin position="72"/>
        <end position="109"/>
    </location>
</feature>
<dbReference type="PANTHER" id="PTHR30510">
    <property type="entry name" value="UPF0229 PROTEIN YEAH"/>
    <property type="match status" value="1"/>
</dbReference>
<organism evidence="2 3">
    <name type="scientific">Desulforamulus reducens (strain ATCC BAA-1160 / DSM 100696 / MI-1)</name>
    <name type="common">Desulfotomaculum reducens</name>
    <dbReference type="NCBI Taxonomy" id="349161"/>
    <lineage>
        <taxon>Bacteria</taxon>
        <taxon>Bacillati</taxon>
        <taxon>Bacillota</taxon>
        <taxon>Clostridia</taxon>
        <taxon>Eubacteriales</taxon>
        <taxon>Peptococcaceae</taxon>
        <taxon>Desulforamulus</taxon>
    </lineage>
</organism>
<dbReference type="PANTHER" id="PTHR30510:SF2">
    <property type="entry name" value="UPF0229 PROTEIN YEAH"/>
    <property type="match status" value="1"/>
</dbReference>
<accession>A4J620</accession>
<keyword evidence="3" id="KW-1185">Reference proteome</keyword>
<evidence type="ECO:0000313" key="3">
    <source>
        <dbReference type="Proteomes" id="UP000001556"/>
    </source>
</evidence>
<dbReference type="STRING" id="349161.Dred_2005"/>
<proteinExistence type="predicted"/>
<dbReference type="EMBL" id="CP000612">
    <property type="protein sequence ID" value="ABO50523.1"/>
    <property type="molecule type" value="Genomic_DNA"/>
</dbReference>
<reference evidence="2 3" key="1">
    <citation type="submission" date="2007-03" db="EMBL/GenBank/DDBJ databases">
        <title>Complete sequence of Desulfotomaculum reducens MI-1.</title>
        <authorList>
            <consortium name="US DOE Joint Genome Institute"/>
            <person name="Copeland A."/>
            <person name="Lucas S."/>
            <person name="Lapidus A."/>
            <person name="Barry K."/>
            <person name="Detter J.C."/>
            <person name="Glavina del Rio T."/>
            <person name="Hammon N."/>
            <person name="Israni S."/>
            <person name="Dalin E."/>
            <person name="Tice H."/>
            <person name="Pitluck S."/>
            <person name="Sims D."/>
            <person name="Brettin T."/>
            <person name="Bruce D."/>
            <person name="Han C."/>
            <person name="Tapia R."/>
            <person name="Schmutz J."/>
            <person name="Larimer F."/>
            <person name="Land M."/>
            <person name="Hauser L."/>
            <person name="Kyrpides N."/>
            <person name="Kim E."/>
            <person name="Tebo B.M."/>
            <person name="Richardson P."/>
        </authorList>
    </citation>
    <scope>NUCLEOTIDE SEQUENCE [LARGE SCALE GENOMIC DNA]</scope>
    <source>
        <strain evidence="2 3">MI-1</strain>
    </source>
</reference>
<name>A4J620_DESRM</name>
<dbReference type="AlphaFoldDB" id="A4J620"/>
<dbReference type="InterPro" id="IPR014230">
    <property type="entry name" value="Spore_YhbH"/>
</dbReference>
<evidence type="ECO:0008006" key="4">
    <source>
        <dbReference type="Google" id="ProtNLM"/>
    </source>
</evidence>
<dbReference type="InterPro" id="IPR006698">
    <property type="entry name" value="UPF0229"/>
</dbReference>
<dbReference type="Proteomes" id="UP000001556">
    <property type="component" value="Chromosome"/>
</dbReference>
<protein>
    <recommendedName>
        <fullName evidence="4">Sporulation protein YhbH</fullName>
    </recommendedName>
</protein>
<dbReference type="InterPro" id="IPR036465">
    <property type="entry name" value="vWFA_dom_sf"/>
</dbReference>
<evidence type="ECO:0000313" key="2">
    <source>
        <dbReference type="EMBL" id="ABO50523.1"/>
    </source>
</evidence>
<dbReference type="SUPFAM" id="SSF53300">
    <property type="entry name" value="vWA-like"/>
    <property type="match status" value="1"/>
</dbReference>
<dbReference type="eggNOG" id="COG2718">
    <property type="taxonomic scope" value="Bacteria"/>
</dbReference>
<gene>
    <name evidence="2" type="ordered locus">Dred_2005</name>
</gene>
<dbReference type="NCBIfam" id="TIGR02877">
    <property type="entry name" value="spore_yhbH"/>
    <property type="match status" value="1"/>
</dbReference>
<dbReference type="Pfam" id="PF04285">
    <property type="entry name" value="DUF444"/>
    <property type="match status" value="2"/>
</dbReference>
<dbReference type="KEGG" id="drm:Dred_2005"/>
<sequence length="382" mass="43557">MTYNFIITREDWSLHRKGEVDQHRHREKVREAIKKNLADIVSEESIILSDGRRVVKVPIRSLDQYRFRYDARKQKHAGQGDGKSKVGDVLGSDPQQSPGNGPGAGEEAGHDYYEADVTIDEIEKIVFEDLGLPNLKEKKNKQLASESIEFRDVRKYGIQSNVDRKRTILEVLKRNALKGNPGIHGITPDDLRYKTWEVIPKYESSAVVLAMMDTSGSMGPFEKYIARSFFFWMVRFLRTKYQNVEIVFLAHHTEAKEVSEDEFFTKGESGGTRCSSVYQLALDLINTRYPKEDYNIYAFHFSDGDNLSSDNEKCIRLIEELLNKCNLVGYGEIEGPYYYTSTLNSSLKKINSPSFVSVTIRDKTGVYPALKAFFKKPDQGGG</sequence>
<evidence type="ECO:0000256" key="1">
    <source>
        <dbReference type="SAM" id="MobiDB-lite"/>
    </source>
</evidence>
<dbReference type="HOGENOM" id="CLU_049702_2_0_9"/>